<evidence type="ECO:0000256" key="4">
    <source>
        <dbReference type="ARBA" id="ARBA00022729"/>
    </source>
</evidence>
<dbReference type="GO" id="GO:0016020">
    <property type="term" value="C:membrane"/>
    <property type="evidence" value="ECO:0007669"/>
    <property type="project" value="UniProtKB-SubCell"/>
</dbReference>
<dbReference type="Gene3D" id="3.80.10.10">
    <property type="entry name" value="Ribonuclease Inhibitor"/>
    <property type="match status" value="2"/>
</dbReference>
<dbReference type="PANTHER" id="PTHR48007:SF79">
    <property type="entry name" value="(WILD MALAYSIAN BANANA) HYPOTHETICAL PROTEIN"/>
    <property type="match status" value="1"/>
</dbReference>
<feature type="chain" id="PRO_5004807000" description="Protein kinase domain-containing protein" evidence="11">
    <location>
        <begin position="27"/>
        <end position="634"/>
    </location>
</feature>
<keyword evidence="5" id="KW-0677">Repeat</keyword>
<protein>
    <recommendedName>
        <fullName evidence="12">Protein kinase domain-containing protein</fullName>
    </recommendedName>
</protein>
<dbReference type="Gene3D" id="1.10.510.10">
    <property type="entry name" value="Transferase(Phosphotransferase) domain 1"/>
    <property type="match status" value="1"/>
</dbReference>
<dbReference type="FunFam" id="3.80.10.10:FF:000041">
    <property type="entry name" value="LRR receptor-like serine/threonine-protein kinase ERECTA"/>
    <property type="match status" value="1"/>
</dbReference>
<evidence type="ECO:0000256" key="1">
    <source>
        <dbReference type="ARBA" id="ARBA00004370"/>
    </source>
</evidence>
<evidence type="ECO:0000256" key="10">
    <source>
        <dbReference type="SAM" id="Phobius"/>
    </source>
</evidence>
<comment type="subcellular location">
    <subcellularLocation>
        <location evidence="1">Membrane</location>
    </subcellularLocation>
</comment>
<keyword evidence="14" id="KW-1185">Reference proteome</keyword>
<keyword evidence="8" id="KW-0325">Glycoprotein</keyword>
<dbReference type="PANTHER" id="PTHR48007">
    <property type="entry name" value="LEUCINE-RICH REPEAT RECEPTOR-LIKE PROTEIN KINASE PXC1"/>
    <property type="match status" value="1"/>
</dbReference>
<dbReference type="Proteomes" id="UP000017836">
    <property type="component" value="Unassembled WGS sequence"/>
</dbReference>
<keyword evidence="9" id="KW-0547">Nucleotide-binding</keyword>
<dbReference type="PROSITE" id="PS00107">
    <property type="entry name" value="PROTEIN_KINASE_ATP"/>
    <property type="match status" value="1"/>
</dbReference>
<dbReference type="OMA" id="GHAYSTF"/>
<dbReference type="GO" id="GO:0004672">
    <property type="term" value="F:protein kinase activity"/>
    <property type="evidence" value="ECO:0007669"/>
    <property type="project" value="InterPro"/>
</dbReference>
<dbReference type="InterPro" id="IPR001245">
    <property type="entry name" value="Ser-Thr/Tyr_kinase_cat_dom"/>
</dbReference>
<dbReference type="Pfam" id="PF13855">
    <property type="entry name" value="LRR_8"/>
    <property type="match status" value="1"/>
</dbReference>
<dbReference type="EMBL" id="KI394998">
    <property type="protein sequence ID" value="ERM99505.1"/>
    <property type="molecule type" value="Genomic_DNA"/>
</dbReference>
<proteinExistence type="predicted"/>
<evidence type="ECO:0000313" key="13">
    <source>
        <dbReference type="EMBL" id="ERM99505.1"/>
    </source>
</evidence>
<evidence type="ECO:0000313" key="14">
    <source>
        <dbReference type="Proteomes" id="UP000017836"/>
    </source>
</evidence>
<dbReference type="PROSITE" id="PS50011">
    <property type="entry name" value="PROTEIN_KINASE_DOM"/>
    <property type="match status" value="1"/>
</dbReference>
<evidence type="ECO:0000256" key="3">
    <source>
        <dbReference type="ARBA" id="ARBA00022692"/>
    </source>
</evidence>
<feature type="signal peptide" evidence="11">
    <location>
        <begin position="1"/>
        <end position="26"/>
    </location>
</feature>
<name>W1NW52_AMBTC</name>
<feature type="binding site" evidence="9">
    <location>
        <position position="380"/>
    </location>
    <ligand>
        <name>ATP</name>
        <dbReference type="ChEBI" id="CHEBI:30616"/>
    </ligand>
</feature>
<dbReference type="InterPro" id="IPR017441">
    <property type="entry name" value="Protein_kinase_ATP_BS"/>
</dbReference>
<evidence type="ECO:0000256" key="7">
    <source>
        <dbReference type="ARBA" id="ARBA00023136"/>
    </source>
</evidence>
<dbReference type="HOGENOM" id="CLU_000288_92_6_1"/>
<evidence type="ECO:0000256" key="6">
    <source>
        <dbReference type="ARBA" id="ARBA00022989"/>
    </source>
</evidence>
<keyword evidence="4 11" id="KW-0732">Signal</keyword>
<keyword evidence="2" id="KW-0433">Leucine-rich repeat</keyword>
<feature type="domain" description="Protein kinase" evidence="12">
    <location>
        <begin position="352"/>
        <end position="615"/>
    </location>
</feature>
<accession>W1NW52</accession>
<dbReference type="Pfam" id="PF08263">
    <property type="entry name" value="LRRNT_2"/>
    <property type="match status" value="1"/>
</dbReference>
<dbReference type="InterPro" id="IPR001611">
    <property type="entry name" value="Leu-rich_rpt"/>
</dbReference>
<evidence type="ECO:0000256" key="8">
    <source>
        <dbReference type="ARBA" id="ARBA00023180"/>
    </source>
</evidence>
<evidence type="ECO:0000256" key="5">
    <source>
        <dbReference type="ARBA" id="ARBA00022737"/>
    </source>
</evidence>
<evidence type="ECO:0000256" key="2">
    <source>
        <dbReference type="ARBA" id="ARBA00022614"/>
    </source>
</evidence>
<dbReference type="SUPFAM" id="SSF56112">
    <property type="entry name" value="Protein kinase-like (PK-like)"/>
    <property type="match status" value="1"/>
</dbReference>
<dbReference type="eggNOG" id="ENOG502QWBN">
    <property type="taxonomic scope" value="Eukaryota"/>
</dbReference>
<gene>
    <name evidence="13" type="ORF">AMTR_s00088p00042110</name>
</gene>
<keyword evidence="6 10" id="KW-1133">Transmembrane helix</keyword>
<organism evidence="13 14">
    <name type="scientific">Amborella trichopoda</name>
    <dbReference type="NCBI Taxonomy" id="13333"/>
    <lineage>
        <taxon>Eukaryota</taxon>
        <taxon>Viridiplantae</taxon>
        <taxon>Streptophyta</taxon>
        <taxon>Embryophyta</taxon>
        <taxon>Tracheophyta</taxon>
        <taxon>Spermatophyta</taxon>
        <taxon>Magnoliopsida</taxon>
        <taxon>Amborellales</taxon>
        <taxon>Amborellaceae</taxon>
        <taxon>Amborella</taxon>
    </lineage>
</organism>
<dbReference type="InterPro" id="IPR032675">
    <property type="entry name" value="LRR_dom_sf"/>
</dbReference>
<dbReference type="Pfam" id="PF07714">
    <property type="entry name" value="PK_Tyr_Ser-Thr"/>
    <property type="match status" value="1"/>
</dbReference>
<feature type="transmembrane region" description="Helical" evidence="10">
    <location>
        <begin position="255"/>
        <end position="277"/>
    </location>
</feature>
<dbReference type="InterPro" id="IPR000719">
    <property type="entry name" value="Prot_kinase_dom"/>
</dbReference>
<keyword evidence="9" id="KW-0067">ATP-binding</keyword>
<reference evidence="14" key="1">
    <citation type="journal article" date="2013" name="Science">
        <title>The Amborella genome and the evolution of flowering plants.</title>
        <authorList>
            <consortium name="Amborella Genome Project"/>
        </authorList>
    </citation>
    <scope>NUCLEOTIDE SEQUENCE [LARGE SCALE GENOMIC DNA]</scope>
</reference>
<dbReference type="InterPro" id="IPR011009">
    <property type="entry name" value="Kinase-like_dom_sf"/>
</dbReference>
<dbReference type="Gramene" id="ERM99505">
    <property type="protein sequence ID" value="ERM99505"/>
    <property type="gene ID" value="AMTR_s00088p00042110"/>
</dbReference>
<dbReference type="Gene3D" id="3.30.200.20">
    <property type="entry name" value="Phosphorylase Kinase, domain 1"/>
    <property type="match status" value="1"/>
</dbReference>
<dbReference type="InterPro" id="IPR046959">
    <property type="entry name" value="PRK1-6/SRF4-like"/>
</dbReference>
<evidence type="ECO:0000256" key="11">
    <source>
        <dbReference type="SAM" id="SignalP"/>
    </source>
</evidence>
<evidence type="ECO:0000256" key="9">
    <source>
        <dbReference type="PROSITE-ProRule" id="PRU10141"/>
    </source>
</evidence>
<dbReference type="GO" id="GO:0005524">
    <property type="term" value="F:ATP binding"/>
    <property type="evidence" value="ECO:0007669"/>
    <property type="project" value="UniProtKB-UniRule"/>
</dbReference>
<keyword evidence="3 10" id="KW-0812">Transmembrane</keyword>
<keyword evidence="7 10" id="KW-0472">Membrane</keyword>
<dbReference type="SUPFAM" id="SSF52058">
    <property type="entry name" value="L domain-like"/>
    <property type="match status" value="1"/>
</dbReference>
<sequence>MKARRSSTFWWSILIIIMLLIQRSTQEEEDVKVALITFLTNLSGPNSTPPLNWSASSDPCAGGWQGITCYPGTLTIKSVLLEGMNLSGKLDAASLCKAQSLKVLSVQNNSISSAIPAEISNCTKMTHLYLNQNLFSGALPASLAEMNNMKKLYLSNNDLTGNLPDFSKISGLASFLAENNQLTGELPEFHFSNFGEFNVSNNNFTGAIPESADVLDASSFAGNPNLCGKPLPKACDSPSPKKKTNSKSSSEAEKLVMFSGYLILGIFIAFFIVFWILRGRKKTANGEIEDIEGKKGAITSESKSKTSSKTPANRSEYSISSLSNENVATLSSSLFVLEAQKLQTLRFEDLLRAPAELLGKGRHGSLYKVTMGDGSYLAVKRIKDSALSCEEFKRRMARIDKVKHPNVLNASAFYCSKQEKLVVYEFLQNGSLFDILHGRQQGRIFGWTPRLTVAASIAQGLAYMHDKLSEERVAHGNLKSSNILFNQNMDPCITEYGVNFIDTDNQETSGHSSGYIAPESGKGLSKFTLEADVYSFGVLLLEVLTGKLVQNNGFDLAKWVHSVVSEEWTAEVFDKALMDEGASEQRMVALLQVAVQCVSISPDCRPQMAQVSAMINNIKEDEDKSTTSEGDSLE</sequence>
<dbReference type="AlphaFoldDB" id="W1NW52"/>
<evidence type="ECO:0000259" key="12">
    <source>
        <dbReference type="PROSITE" id="PS50011"/>
    </source>
</evidence>
<dbReference type="InterPro" id="IPR013210">
    <property type="entry name" value="LRR_N_plant-typ"/>
</dbReference>